<keyword evidence="19" id="KW-1185">Reference proteome</keyword>
<evidence type="ECO:0000256" key="4">
    <source>
        <dbReference type="ARBA" id="ARBA00022771"/>
    </source>
</evidence>
<dbReference type="EMBL" id="JBEUOH010000028">
    <property type="protein sequence ID" value="KAL0859147.1"/>
    <property type="molecule type" value="Genomic_DNA"/>
</dbReference>
<dbReference type="PROSITE" id="PS50016">
    <property type="entry name" value="ZF_PHD_2"/>
    <property type="match status" value="2"/>
</dbReference>
<feature type="region of interest" description="Disordered" evidence="13">
    <location>
        <begin position="772"/>
        <end position="791"/>
    </location>
</feature>
<accession>A0ABR3H2V9</accession>
<dbReference type="InterPro" id="IPR028942">
    <property type="entry name" value="WHIM1_dom"/>
</dbReference>
<dbReference type="InterPro" id="IPR016177">
    <property type="entry name" value="DNA-bd_dom_sf"/>
</dbReference>
<feature type="compositionally biased region" description="Polar residues" evidence="13">
    <location>
        <begin position="360"/>
        <end position="371"/>
    </location>
</feature>
<evidence type="ECO:0000256" key="2">
    <source>
        <dbReference type="ARBA" id="ARBA00007444"/>
    </source>
</evidence>
<feature type="coiled-coil region" evidence="12">
    <location>
        <begin position="1119"/>
        <end position="1146"/>
    </location>
</feature>
<feature type="domain" description="Bromo" evidence="14">
    <location>
        <begin position="2515"/>
        <end position="2585"/>
    </location>
</feature>
<feature type="region of interest" description="Disordered" evidence="13">
    <location>
        <begin position="331"/>
        <end position="415"/>
    </location>
</feature>
<feature type="compositionally biased region" description="Low complexity" evidence="13">
    <location>
        <begin position="185"/>
        <end position="195"/>
    </location>
</feature>
<dbReference type="SMART" id="SM00297">
    <property type="entry name" value="BROMO"/>
    <property type="match status" value="1"/>
</dbReference>
<proteinExistence type="inferred from homology"/>
<dbReference type="InterPro" id="IPR028941">
    <property type="entry name" value="WHIM2_dom"/>
</dbReference>
<keyword evidence="9" id="KW-0539">Nucleus</keyword>
<evidence type="ECO:0000313" key="19">
    <source>
        <dbReference type="Proteomes" id="UP001549920"/>
    </source>
</evidence>
<evidence type="ECO:0000256" key="13">
    <source>
        <dbReference type="SAM" id="MobiDB-lite"/>
    </source>
</evidence>
<dbReference type="CDD" id="cd15545">
    <property type="entry name" value="PHD_BAZ2A_like"/>
    <property type="match status" value="1"/>
</dbReference>
<dbReference type="InterPro" id="IPR018501">
    <property type="entry name" value="DDT_dom"/>
</dbReference>
<evidence type="ECO:0000256" key="3">
    <source>
        <dbReference type="ARBA" id="ARBA00022723"/>
    </source>
</evidence>
<feature type="coiled-coil region" evidence="12">
    <location>
        <begin position="1763"/>
        <end position="1797"/>
    </location>
</feature>
<feature type="compositionally biased region" description="Low complexity" evidence="13">
    <location>
        <begin position="8"/>
        <end position="22"/>
    </location>
</feature>
<dbReference type="SMART" id="SM00391">
    <property type="entry name" value="MBD"/>
    <property type="match status" value="1"/>
</dbReference>
<dbReference type="SMART" id="SM00249">
    <property type="entry name" value="PHD"/>
    <property type="match status" value="2"/>
</dbReference>
<dbReference type="PANTHER" id="PTHR45915">
    <property type="entry name" value="TRANSCRIPTION INTERMEDIARY FACTOR"/>
    <property type="match status" value="1"/>
</dbReference>
<dbReference type="InterPro" id="IPR011011">
    <property type="entry name" value="Znf_FYVE_PHD"/>
</dbReference>
<feature type="compositionally biased region" description="Basic and acidic residues" evidence="13">
    <location>
        <begin position="2414"/>
        <end position="2426"/>
    </location>
</feature>
<dbReference type="SUPFAM" id="SSF54171">
    <property type="entry name" value="DNA-binding domain"/>
    <property type="match status" value="1"/>
</dbReference>
<feature type="region of interest" description="Disordered" evidence="13">
    <location>
        <begin position="1426"/>
        <end position="1513"/>
    </location>
</feature>
<comment type="caution">
    <text evidence="18">The sequence shown here is derived from an EMBL/GenBank/DDBJ whole genome shotgun (WGS) entry which is preliminary data.</text>
</comment>
<dbReference type="InterPro" id="IPR001965">
    <property type="entry name" value="Znf_PHD"/>
</dbReference>
<feature type="compositionally biased region" description="Basic and acidic residues" evidence="13">
    <location>
        <begin position="1061"/>
        <end position="1071"/>
    </location>
</feature>
<feature type="compositionally biased region" description="Basic residues" evidence="13">
    <location>
        <begin position="519"/>
        <end position="529"/>
    </location>
</feature>
<dbReference type="InterPro" id="IPR013083">
    <property type="entry name" value="Znf_RING/FYVE/PHD"/>
</dbReference>
<dbReference type="PROSITE" id="PS50827">
    <property type="entry name" value="DDT"/>
    <property type="match status" value="1"/>
</dbReference>
<evidence type="ECO:0000256" key="11">
    <source>
        <dbReference type="PROSITE-ProRule" id="PRU00146"/>
    </source>
</evidence>
<comment type="similarity">
    <text evidence="2">Belongs to the WAL family.</text>
</comment>
<feature type="compositionally biased region" description="Low complexity" evidence="13">
    <location>
        <begin position="214"/>
        <end position="234"/>
    </location>
</feature>
<feature type="compositionally biased region" description="Basic and acidic residues" evidence="13">
    <location>
        <begin position="1488"/>
        <end position="1513"/>
    </location>
</feature>
<dbReference type="SUPFAM" id="SSF47370">
    <property type="entry name" value="Bromodomain"/>
    <property type="match status" value="1"/>
</dbReference>
<dbReference type="InterPro" id="IPR001739">
    <property type="entry name" value="Methyl_CpG_DNA-bd"/>
</dbReference>
<dbReference type="InterPro" id="IPR001487">
    <property type="entry name" value="Bromodomain"/>
</dbReference>
<sequence>MDKESGDGAEAAGKPPAPPDGLLDAAGLFGAYWGRDGGAGGGAAAQAQAQAQAALFGFGGRYPPPTTLGVAANQAASLGLHPAASAAWWSMASHLAAQDYLARLQASGLNFPPLADPYSALSALSAAGLKQPKTQPKQPSRNERSGRSSTSSSTSTKEKSPSTSTSNSQPNMSEWGSSYGFPKTSSPSTMHSQSLSSLASLNSLVSAPHQAKAGGKQPSASSQSSRKSQSSSSSKGKERDLALLRGDLMLAQAAAHGAYHAAVAAAAKGKNMSPLYPFGMPGSDKDRHGGIDSLTGLPHNILSAALEGGDPSSVLGGVRLPPDTEIIKYTSSLAGPKVPPGTTNRGRKKTISLDPPQVSVHPSSGDRSTPVPNKRQKVDDYGNSRSSVEVIRLPTKPERGQNSLAGTPPPNLSDYAGISRELLQTIASQSGVSLAALERQLAGSANATDSGLNLSTKSASTPEDAPLDLGLKQSAMDDDAPLNLSLKPTPPSTQASDALSRLTSLSSSLNAAAGNDRISRRKPGAKPRRVVPELNSQVADSPRPKSSGSEDSESVPAWPTREGRPRNLGRGVSKPKKNTVASLLAQSRALGLRPALAQQLLGETDLEKLKALLGETASTDSECPSDSCPSDSDASDTSRRSNDAQLRLPLALGWKRVTVIKGLSRNCSVKGDVSYSPPEPHAATAIKSMHELHAFLESNPCPALSADNFSFSARTVLGEYVQPAADLAEPLVFNEQEITKRLEEARALAALTGPRPTPPPVDRRIELARRQQAARDARRDANARSRDQARLVRELERNEKAEMAKREKEARSQQLLEHINKNRTQLTIEPLPSIPKTGTESDWKIPEIVMGPATKTSKERIMPPISLSLIPVPGPKDSQNSPIKTINFESYKEEEYNALDKMKDFAEKAAFDLPKRPKDNKYFDFSLMKANEKRPKVPDKENNLEKLIESYSRISEFINGCDWSKLQADKKTEDVKVLEKKYLDAKNEFMTQNLMLMPKDNQKSVLKEVIDLSEEDDNILADIITKKISKGTFNIGKDGALSISVHPFGSKDAFGPAKRKKQEEIEKQKIEDQVKRQQERELKRQQAILLKEQERERRRQHTTFIRQLDSRKRWEERERRKHQNLLDRLLVKEKKLQQRRKEMELLSELRRPQEDSSLSDQKPLPALNRIPGLKLPGQAFADILQVYEFIHNFGQTLGFDMDNIPTLNTLQMALLPDCCVDAEEELVQVLTQLLVCAIEDPGIPHPGRHTTLLGHAIRMGDITPANLSEVLRIYLYANATGEVKALTGLTAERERERRVADHHQTDAEMQHTQAHSKNSAYYEHLHSNNTYKLSEALRDKPFLALNATTKAKILAFICDELLQNKSVLRQIDSSLENLNQLKKERYLMDMKIRKVRVMHQRKVRAEQTEKQQALALERMQRLVEESTANLSRASPQPQDEEQPPSEKSTPKKQDSPQPEDEKPPSPYKEPEESDKELSPLKDLSNNMKSKEILNNNKEECSPADNSKLDKDSVMGDCDAILSDLESEGTQPEEDEDKNLSSEELARKLDKLMRQSEQQLQQLAAGSHALRATCYGQDRYWRRYWSLGKCGGIFVEALESAQPEIMHYHQGLEAASAKDAKQPDTGKKKKRGAREKKEITPSDAERLTSETEALKEQALKSEMELKSIKSELNLSDHTQIIKYEPNVKHGACKVEGSSIKMEEKYIQQKQNNEEEDMLDIEDSIPTAFLVQKPTHKPMFAAQAEPVDKPQEIVKVENLVKKEELEEQEEPKDQLVNNLEELRKMAEAVSSALDAEKKAEVKDEKEPIEVKKEIMEPDSAHSHLYARMLEGKWFSILRHESSFLNNINETTDKSELPTYCDNEHTCAEVILCQGHKWDVSNNLHLLNDPSLFTLNSMVTSVQVPSNNVYADSSLTMSGLDQDMMDATLNKDASMTEDVEEENKEQDNDLEKELQADAIKHDLATQKAKANSLTSLGLLNFNALSTYVTCDSPPPLQMSQEELQQLECCKRQGLPARLKGNFVPKELRHGWWRITEPDQLKELMEALHPRGVRERELHAAFVQHLPTVNNKISIDKGDILSTELSISHLDRVIAQGSGFPSPDAAGSFSASAARRVDMQLLHAVEQLEERVFAASMQTKGWRPPRGAAGDDAAGAELVARARLRLAAVEQHIERRYLKPPLVQRYASTSEAAIGAALQAEHGTAPSPQNDGAGDTKETKGIARGLATWREAVARCNTSAQLAMLLQALEGAVAWDKSIMKANCQFCLSGDNEDQLLLCDGCDKGYHTYCFKPRMEKIPEGDWYCWECVNKARGERVCIVCGGAAGGRTIPCALCVRAYHQDCHYPPLGKNPRGKWYCNQCISRAPPKKPRNTKKRDSKHKDNNTSLDVDQNMVPSPAPSHASTSTTAEECSASVLHTPEKAECPDKLDEPLAEPENGLNHHPTPPDFVDEGPPEKRRALQYVGGNGAIQHDDIEQHIDAEDQDTENVPLVSRAKKEKNSAKKLLKDLQFCKDLLNDMECHEHAWPFLIPVNTKQFPQYKKVIKCPMDLSTIKRKLQDGSYKCKEEFASDVRLIFSNCEVFNEDYSPVGRAGHNMRQFFEQRWQ</sequence>
<feature type="compositionally biased region" description="Basic and acidic residues" evidence="13">
    <location>
        <begin position="1634"/>
        <end position="1649"/>
    </location>
</feature>
<feature type="compositionally biased region" description="Basic residues" evidence="13">
    <location>
        <begin position="2363"/>
        <end position="2374"/>
    </location>
</feature>
<dbReference type="Gene3D" id="3.30.890.10">
    <property type="entry name" value="Methyl-cpg-binding Protein 2, Chain A"/>
    <property type="match status" value="1"/>
</dbReference>
<feature type="compositionally biased region" description="Low complexity" evidence="13">
    <location>
        <begin position="147"/>
        <end position="168"/>
    </location>
</feature>
<protein>
    <recommendedName>
        <fullName evidence="20">Bromodomain adjacent to zinc finger domain protein 2B-like</fullName>
    </recommendedName>
</protein>
<comment type="subcellular location">
    <subcellularLocation>
        <location evidence="1">Nucleus</location>
    </subcellularLocation>
</comment>
<dbReference type="Pfam" id="PF02791">
    <property type="entry name" value="DDT"/>
    <property type="match status" value="1"/>
</dbReference>
<dbReference type="Pfam" id="PF00628">
    <property type="entry name" value="PHD"/>
    <property type="match status" value="2"/>
</dbReference>
<dbReference type="Pfam" id="PF01429">
    <property type="entry name" value="MBD"/>
    <property type="match status" value="1"/>
</dbReference>
<dbReference type="Gene3D" id="3.30.40.10">
    <property type="entry name" value="Zinc/RING finger domain, C3HC4 (zinc finger)"/>
    <property type="match status" value="2"/>
</dbReference>
<feature type="region of interest" description="Disordered" evidence="13">
    <location>
        <begin position="1"/>
        <end position="22"/>
    </location>
</feature>
<feature type="region of interest" description="Disordered" evidence="13">
    <location>
        <begin position="207"/>
        <end position="238"/>
    </location>
</feature>
<organism evidence="18 19">
    <name type="scientific">Loxostege sticticalis</name>
    <name type="common">Beet webworm moth</name>
    <dbReference type="NCBI Taxonomy" id="481309"/>
    <lineage>
        <taxon>Eukaryota</taxon>
        <taxon>Metazoa</taxon>
        <taxon>Ecdysozoa</taxon>
        <taxon>Arthropoda</taxon>
        <taxon>Hexapoda</taxon>
        <taxon>Insecta</taxon>
        <taxon>Pterygota</taxon>
        <taxon>Neoptera</taxon>
        <taxon>Endopterygota</taxon>
        <taxon>Lepidoptera</taxon>
        <taxon>Glossata</taxon>
        <taxon>Ditrysia</taxon>
        <taxon>Pyraloidea</taxon>
        <taxon>Crambidae</taxon>
        <taxon>Pyraustinae</taxon>
        <taxon>Loxostege</taxon>
    </lineage>
</organism>
<dbReference type="PROSITE" id="PS50014">
    <property type="entry name" value="BROMODOMAIN_2"/>
    <property type="match status" value="1"/>
</dbReference>
<evidence type="ECO:0000256" key="9">
    <source>
        <dbReference type="ARBA" id="ARBA00023242"/>
    </source>
</evidence>
<reference evidence="18 19" key="1">
    <citation type="submission" date="2024-06" db="EMBL/GenBank/DDBJ databases">
        <title>A chromosome-level genome assembly of beet webworm, Loxostege sticticalis.</title>
        <authorList>
            <person name="Zhang Y."/>
        </authorList>
    </citation>
    <scope>NUCLEOTIDE SEQUENCE [LARGE SCALE GENOMIC DNA]</scope>
    <source>
        <strain evidence="18">AQ026</strain>
        <tissue evidence="18">Whole body</tissue>
    </source>
</reference>
<keyword evidence="4 11" id="KW-0863">Zinc-finger</keyword>
<evidence type="ECO:0008006" key="20">
    <source>
        <dbReference type="Google" id="ProtNLM"/>
    </source>
</evidence>
<feature type="region of interest" description="Disordered" evidence="13">
    <location>
        <begin position="510"/>
        <end position="578"/>
    </location>
</feature>
<dbReference type="PROSITE" id="PS50982">
    <property type="entry name" value="MBD"/>
    <property type="match status" value="1"/>
</dbReference>
<feature type="compositionally biased region" description="Basic and acidic residues" evidence="13">
    <location>
        <begin position="1615"/>
        <end position="1625"/>
    </location>
</feature>
<evidence type="ECO:0000259" key="16">
    <source>
        <dbReference type="PROSITE" id="PS50827"/>
    </source>
</evidence>
<feature type="compositionally biased region" description="Basic and acidic residues" evidence="13">
    <location>
        <begin position="1448"/>
        <end position="1463"/>
    </location>
</feature>
<feature type="region of interest" description="Disordered" evidence="13">
    <location>
        <begin position="445"/>
        <end position="497"/>
    </location>
</feature>
<feature type="domain" description="PHD-type" evidence="15">
    <location>
        <begin position="2257"/>
        <end position="2307"/>
    </location>
</feature>
<feature type="region of interest" description="Disordered" evidence="13">
    <location>
        <begin position="1052"/>
        <end position="1071"/>
    </location>
</feature>
<feature type="compositionally biased region" description="Low complexity" evidence="13">
    <location>
        <begin position="618"/>
        <end position="632"/>
    </location>
</feature>
<keyword evidence="5" id="KW-0862">Zinc</keyword>
<feature type="region of interest" description="Disordered" evidence="13">
    <location>
        <begin position="1612"/>
        <end position="1649"/>
    </location>
</feature>
<name>A0ABR3H2V9_LOXSC</name>
<evidence type="ECO:0000256" key="1">
    <source>
        <dbReference type="ARBA" id="ARBA00004123"/>
    </source>
</evidence>
<feature type="compositionally biased region" description="Polar residues" evidence="13">
    <location>
        <begin position="534"/>
        <end position="549"/>
    </location>
</feature>
<evidence type="ECO:0000259" key="17">
    <source>
        <dbReference type="PROSITE" id="PS50982"/>
    </source>
</evidence>
<dbReference type="Gene3D" id="1.20.920.10">
    <property type="entry name" value="Bromodomain-like"/>
    <property type="match status" value="1"/>
</dbReference>
<feature type="domain" description="MBD" evidence="17">
    <location>
        <begin position="640"/>
        <end position="716"/>
    </location>
</feature>
<feature type="coiled-coil region" evidence="12">
    <location>
        <begin position="1364"/>
        <end position="1425"/>
    </location>
</feature>
<dbReference type="SUPFAM" id="SSF57903">
    <property type="entry name" value="FYVE/PHD zinc finger"/>
    <property type="match status" value="2"/>
</dbReference>
<dbReference type="Pfam" id="PF15613">
    <property type="entry name" value="WSD"/>
    <property type="match status" value="1"/>
</dbReference>
<feature type="region of interest" description="Disordered" evidence="13">
    <location>
        <begin position="2363"/>
        <end position="2450"/>
    </location>
</feature>
<feature type="domain" description="PHD-type" evidence="15">
    <location>
        <begin position="2311"/>
        <end position="2360"/>
    </location>
</feature>
<dbReference type="InterPro" id="IPR018359">
    <property type="entry name" value="Bromodomain_CS"/>
</dbReference>
<feature type="compositionally biased region" description="Polar residues" evidence="13">
    <location>
        <begin position="445"/>
        <end position="461"/>
    </location>
</feature>
<evidence type="ECO:0000256" key="6">
    <source>
        <dbReference type="ARBA" id="ARBA00023015"/>
    </source>
</evidence>
<evidence type="ECO:0000259" key="15">
    <source>
        <dbReference type="PROSITE" id="PS50016"/>
    </source>
</evidence>
<gene>
    <name evidence="18" type="ORF">ABMA27_010977</name>
</gene>
<dbReference type="PROSITE" id="PS00633">
    <property type="entry name" value="BROMODOMAIN_1"/>
    <property type="match status" value="1"/>
</dbReference>
<evidence type="ECO:0000256" key="12">
    <source>
        <dbReference type="SAM" id="Coils"/>
    </source>
</evidence>
<dbReference type="Proteomes" id="UP001549920">
    <property type="component" value="Unassembled WGS sequence"/>
</dbReference>
<feature type="compositionally biased region" description="Low complexity" evidence="13">
    <location>
        <begin position="2395"/>
        <end position="2410"/>
    </location>
</feature>
<evidence type="ECO:0000313" key="18">
    <source>
        <dbReference type="EMBL" id="KAL0859147.1"/>
    </source>
</evidence>
<dbReference type="PANTHER" id="PTHR45915:SF2">
    <property type="entry name" value="TOUTATIS, ISOFORM E"/>
    <property type="match status" value="1"/>
</dbReference>
<evidence type="ECO:0000256" key="8">
    <source>
        <dbReference type="ARBA" id="ARBA00023163"/>
    </source>
</evidence>
<dbReference type="InterPro" id="IPR019787">
    <property type="entry name" value="Znf_PHD-finger"/>
</dbReference>
<keyword evidence="8" id="KW-0804">Transcription</keyword>
<dbReference type="SMART" id="SM00571">
    <property type="entry name" value="DDT"/>
    <property type="match status" value="1"/>
</dbReference>
<dbReference type="Pfam" id="PF15612">
    <property type="entry name" value="WHIM1"/>
    <property type="match status" value="1"/>
</dbReference>
<keyword evidence="3" id="KW-0479">Metal-binding</keyword>
<dbReference type="PRINTS" id="PR00503">
    <property type="entry name" value="BROMODOMAIN"/>
</dbReference>
<feature type="domain" description="DDT" evidence="16">
    <location>
        <begin position="1177"/>
        <end position="1243"/>
    </location>
</feature>
<evidence type="ECO:0000256" key="10">
    <source>
        <dbReference type="PROSITE-ProRule" id="PRU00035"/>
    </source>
</evidence>
<keyword evidence="6" id="KW-0805">Transcription regulation</keyword>
<dbReference type="InterPro" id="IPR036427">
    <property type="entry name" value="Bromodomain-like_sf"/>
</dbReference>
<keyword evidence="7 10" id="KW-0103">Bromodomain</keyword>
<evidence type="ECO:0000256" key="5">
    <source>
        <dbReference type="ARBA" id="ARBA00022833"/>
    </source>
</evidence>
<feature type="region of interest" description="Disordered" evidence="13">
    <location>
        <begin position="616"/>
        <end position="642"/>
    </location>
</feature>
<feature type="region of interest" description="Disordered" evidence="13">
    <location>
        <begin position="128"/>
        <end position="195"/>
    </location>
</feature>
<evidence type="ECO:0000259" key="14">
    <source>
        <dbReference type="PROSITE" id="PS50014"/>
    </source>
</evidence>
<evidence type="ECO:0000256" key="7">
    <source>
        <dbReference type="ARBA" id="ARBA00023117"/>
    </source>
</evidence>
<dbReference type="Pfam" id="PF00439">
    <property type="entry name" value="Bromodomain"/>
    <property type="match status" value="1"/>
</dbReference>
<keyword evidence="12" id="KW-0175">Coiled coil</keyword>